<protein>
    <submittedName>
        <fullName evidence="2">Uncharacterized protein</fullName>
    </submittedName>
</protein>
<dbReference type="EMBL" id="NRGX01000001">
    <property type="protein sequence ID" value="PCC16860.1"/>
    <property type="molecule type" value="Genomic_DNA"/>
</dbReference>
<dbReference type="Proteomes" id="UP000218377">
    <property type="component" value="Unassembled WGS sequence"/>
</dbReference>
<dbReference type="RefSeq" id="WP_096157112.1">
    <property type="nucleotide sequence ID" value="NZ_NRGX01000001.1"/>
</dbReference>
<proteinExistence type="predicted"/>
<name>A0A2A3WZF0_BREAU</name>
<evidence type="ECO:0000313" key="2">
    <source>
        <dbReference type="EMBL" id="PCC16860.1"/>
    </source>
</evidence>
<comment type="caution">
    <text evidence="2">The sequence shown here is derived from an EMBL/GenBank/DDBJ whole genome shotgun (WGS) entry which is preliminary data.</text>
</comment>
<accession>A0A2A3WZF0</accession>
<organism evidence="2 3">
    <name type="scientific">Brevibacterium aurantiacum</name>
    <dbReference type="NCBI Taxonomy" id="273384"/>
    <lineage>
        <taxon>Bacteria</taxon>
        <taxon>Bacillati</taxon>
        <taxon>Actinomycetota</taxon>
        <taxon>Actinomycetes</taxon>
        <taxon>Micrococcales</taxon>
        <taxon>Brevibacteriaceae</taxon>
        <taxon>Brevibacterium</taxon>
    </lineage>
</organism>
<feature type="compositionally biased region" description="Polar residues" evidence="1">
    <location>
        <begin position="123"/>
        <end position="133"/>
    </location>
</feature>
<evidence type="ECO:0000256" key="1">
    <source>
        <dbReference type="SAM" id="MobiDB-lite"/>
    </source>
</evidence>
<gene>
    <name evidence="2" type="ORF">CIK79_00200</name>
</gene>
<feature type="region of interest" description="Disordered" evidence="1">
    <location>
        <begin position="118"/>
        <end position="139"/>
    </location>
</feature>
<sequence length="139" mass="15230">MSRNEDRPVEASEALADAARDLAYASRVFDDPADSYRVLGNLQVTLADLHQSIQQVAQMHNREWIRASTDAADQVAGRTAARRAETLLQEAATSIDTAYDQLREAFAHNGRIAWQPEAAAVETTGQARSLSQSRPPPGR</sequence>
<dbReference type="AlphaFoldDB" id="A0A2A3WZF0"/>
<evidence type="ECO:0000313" key="3">
    <source>
        <dbReference type="Proteomes" id="UP000218377"/>
    </source>
</evidence>
<reference evidence="2 3" key="1">
    <citation type="journal article" date="2017" name="Elife">
        <title>Extensive horizontal gene transfer in cheese-associated bacteria.</title>
        <authorList>
            <person name="Bonham K.S."/>
            <person name="Wolfe B.E."/>
            <person name="Dutton R.J."/>
        </authorList>
    </citation>
    <scope>NUCLEOTIDE SEQUENCE [LARGE SCALE GENOMIC DNA]</scope>
    <source>
        <strain evidence="2 3">JB5</strain>
    </source>
</reference>